<dbReference type="Proteomes" id="UP000295543">
    <property type="component" value="Unassembled WGS sequence"/>
</dbReference>
<keyword evidence="4" id="KW-0449">Lipoprotein</keyword>
<sequence>MPTATRSGAMAPTRPVSRCRASTSATALACTDATPHTPPHRRRMLDRPPRSPVSFRFTTGKETTMRWFTPVLATAIALSLAACSPAQAPPDDTVAPPAGGSTAETPPDPETPSTDAAPQPQVMHYDCEGTPVDASFDGHGQVSVAVDGTTMVLRSDEAASGAKYTDEAGNVLWTRGVNDALLTRPDHPDRTCTGNPASV</sequence>
<gene>
    <name evidence="7" type="ORF">E2F49_04205</name>
</gene>
<dbReference type="SUPFAM" id="SSF141488">
    <property type="entry name" value="YdhA-like"/>
    <property type="match status" value="1"/>
</dbReference>
<evidence type="ECO:0000256" key="5">
    <source>
        <dbReference type="SAM" id="MobiDB-lite"/>
    </source>
</evidence>
<evidence type="ECO:0000256" key="1">
    <source>
        <dbReference type="ARBA" id="ARBA00022729"/>
    </source>
</evidence>
<reference evidence="7 8" key="1">
    <citation type="submission" date="2019-03" db="EMBL/GenBank/DDBJ databases">
        <title>Luteimonas zhaokaii sp.nov., isolated from the rectal contents of Plateau pika in Yushu, Qinghai Province, China.</title>
        <authorList>
            <person name="Zhang G."/>
        </authorList>
    </citation>
    <scope>NUCLEOTIDE SEQUENCE [LARGE SCALE GENOMIC DNA]</scope>
    <source>
        <strain evidence="7 8">THG-MD21</strain>
    </source>
</reference>
<protein>
    <recommendedName>
        <fullName evidence="6">C-type lysozyme inhibitor domain-containing protein</fullName>
    </recommendedName>
</protein>
<name>A0A4R5UDC7_9GAMM</name>
<evidence type="ECO:0000256" key="4">
    <source>
        <dbReference type="ARBA" id="ARBA00023288"/>
    </source>
</evidence>
<feature type="compositionally biased region" description="Low complexity" evidence="5">
    <location>
        <begin position="101"/>
        <end position="118"/>
    </location>
</feature>
<keyword evidence="2" id="KW-0472">Membrane</keyword>
<accession>A0A4R5UDC7</accession>
<dbReference type="Gene3D" id="2.40.128.200">
    <property type="match status" value="1"/>
</dbReference>
<dbReference type="InterPro" id="IPR036328">
    <property type="entry name" value="MliC_sf"/>
</dbReference>
<keyword evidence="1" id="KW-0732">Signal</keyword>
<proteinExistence type="predicted"/>
<evidence type="ECO:0000256" key="3">
    <source>
        <dbReference type="ARBA" id="ARBA00023139"/>
    </source>
</evidence>
<dbReference type="InterPro" id="IPR018660">
    <property type="entry name" value="MliC"/>
</dbReference>
<dbReference type="Pfam" id="PF09864">
    <property type="entry name" value="MliC"/>
    <property type="match status" value="1"/>
</dbReference>
<keyword evidence="3" id="KW-0564">Palmitate</keyword>
<dbReference type="OrthoDB" id="5348860at2"/>
<feature type="region of interest" description="Disordered" evidence="5">
    <location>
        <begin position="85"/>
        <end position="120"/>
    </location>
</feature>
<dbReference type="AlphaFoldDB" id="A0A4R5UDC7"/>
<evidence type="ECO:0000256" key="2">
    <source>
        <dbReference type="ARBA" id="ARBA00023136"/>
    </source>
</evidence>
<dbReference type="EMBL" id="SMTG01000002">
    <property type="protein sequence ID" value="TDK33243.1"/>
    <property type="molecule type" value="Genomic_DNA"/>
</dbReference>
<comment type="caution">
    <text evidence="7">The sequence shown here is derived from an EMBL/GenBank/DDBJ whole genome shotgun (WGS) entry which is preliminary data.</text>
</comment>
<keyword evidence="8" id="KW-1185">Reference proteome</keyword>
<feature type="region of interest" description="Disordered" evidence="5">
    <location>
        <begin position="1"/>
        <end position="56"/>
    </location>
</feature>
<organism evidence="7 8">
    <name type="scientific">Luteimonas terrae</name>
    <dbReference type="NCBI Taxonomy" id="1530191"/>
    <lineage>
        <taxon>Bacteria</taxon>
        <taxon>Pseudomonadati</taxon>
        <taxon>Pseudomonadota</taxon>
        <taxon>Gammaproteobacteria</taxon>
        <taxon>Lysobacterales</taxon>
        <taxon>Lysobacteraceae</taxon>
        <taxon>Luteimonas</taxon>
    </lineage>
</organism>
<evidence type="ECO:0000313" key="8">
    <source>
        <dbReference type="Proteomes" id="UP000295543"/>
    </source>
</evidence>
<feature type="domain" description="C-type lysozyme inhibitor" evidence="6">
    <location>
        <begin position="125"/>
        <end position="187"/>
    </location>
</feature>
<evidence type="ECO:0000313" key="7">
    <source>
        <dbReference type="EMBL" id="TDK33243.1"/>
    </source>
</evidence>
<evidence type="ECO:0000259" key="6">
    <source>
        <dbReference type="Pfam" id="PF09864"/>
    </source>
</evidence>